<dbReference type="InterPro" id="IPR050923">
    <property type="entry name" value="Cell_Proc_Reg/RNA_Proc"/>
</dbReference>
<sequence>MTQTGSNKDKRGVLVCISGKRKDEIVKLRRDNTIFGREKADVIVSDAEVSATHFQVQNIDDVYHIFDMNSSNGTYVNGERIVKAKLREGDVIEIGKTSFRFALEDEKNVRHIPTLFSASRKGKDRTNSLVDTLIEDELKSAKHIQMVIQVTYGDQSSETIELQQKVAFIGRASSFGHFDQDTEISRKHLMIKLNDTGEIFVEDQGSTNGSFINGKRITGMHLVKKSDKITVGQCHLYIYPKGI</sequence>
<dbReference type="RefSeq" id="WP_132319890.1">
    <property type="nucleotide sequence ID" value="NZ_FWZT01000015.1"/>
</dbReference>
<dbReference type="EMBL" id="FWZT01000015">
    <property type="protein sequence ID" value="SMF50051.1"/>
    <property type="molecule type" value="Genomic_DNA"/>
</dbReference>
<dbReference type="OrthoDB" id="5287950at2"/>
<evidence type="ECO:0000313" key="3">
    <source>
        <dbReference type="Proteomes" id="UP000192907"/>
    </source>
</evidence>
<gene>
    <name evidence="2" type="ORF">SAMN06296036_115150</name>
</gene>
<dbReference type="CDD" id="cd00060">
    <property type="entry name" value="FHA"/>
    <property type="match status" value="2"/>
</dbReference>
<dbReference type="InterPro" id="IPR008984">
    <property type="entry name" value="SMAD_FHA_dom_sf"/>
</dbReference>
<name>A0A1Y6C909_9BACT</name>
<dbReference type="AlphaFoldDB" id="A0A1Y6C909"/>
<protein>
    <submittedName>
        <fullName evidence="2">Forkhead associated (FHA) domain, binds pSer, pThr, pTyr</fullName>
    </submittedName>
</protein>
<keyword evidence="3" id="KW-1185">Reference proteome</keyword>
<dbReference type="Gene3D" id="2.60.200.20">
    <property type="match status" value="2"/>
</dbReference>
<dbReference type="SUPFAM" id="SSF49879">
    <property type="entry name" value="SMAD/FHA domain"/>
    <property type="match status" value="2"/>
</dbReference>
<dbReference type="InterPro" id="IPR000253">
    <property type="entry name" value="FHA_dom"/>
</dbReference>
<accession>A0A1Y6C909</accession>
<organism evidence="2 3">
    <name type="scientific">Pseudobacteriovorax antillogorgiicola</name>
    <dbReference type="NCBI Taxonomy" id="1513793"/>
    <lineage>
        <taxon>Bacteria</taxon>
        <taxon>Pseudomonadati</taxon>
        <taxon>Bdellovibrionota</taxon>
        <taxon>Oligoflexia</taxon>
        <taxon>Oligoflexales</taxon>
        <taxon>Pseudobacteriovoracaceae</taxon>
        <taxon>Pseudobacteriovorax</taxon>
    </lineage>
</organism>
<dbReference type="PROSITE" id="PS50006">
    <property type="entry name" value="FHA_DOMAIN"/>
    <property type="match status" value="2"/>
</dbReference>
<dbReference type="SMART" id="SM00240">
    <property type="entry name" value="FHA"/>
    <property type="match status" value="2"/>
</dbReference>
<dbReference type="PANTHER" id="PTHR23308">
    <property type="entry name" value="NUCLEAR INHIBITOR OF PROTEIN PHOSPHATASE-1"/>
    <property type="match status" value="1"/>
</dbReference>
<feature type="domain" description="FHA" evidence="1">
    <location>
        <begin position="26"/>
        <end position="81"/>
    </location>
</feature>
<reference evidence="3" key="1">
    <citation type="submission" date="2017-04" db="EMBL/GenBank/DDBJ databases">
        <authorList>
            <person name="Varghese N."/>
            <person name="Submissions S."/>
        </authorList>
    </citation>
    <scope>NUCLEOTIDE SEQUENCE [LARGE SCALE GENOMIC DNA]</scope>
    <source>
        <strain evidence="3">RKEM611</strain>
    </source>
</reference>
<dbReference type="Pfam" id="PF00498">
    <property type="entry name" value="FHA"/>
    <property type="match status" value="2"/>
</dbReference>
<proteinExistence type="predicted"/>
<dbReference type="STRING" id="1513793.SAMN06296036_115150"/>
<feature type="domain" description="FHA" evidence="1">
    <location>
        <begin position="167"/>
        <end position="217"/>
    </location>
</feature>
<evidence type="ECO:0000259" key="1">
    <source>
        <dbReference type="PROSITE" id="PS50006"/>
    </source>
</evidence>
<dbReference type="Proteomes" id="UP000192907">
    <property type="component" value="Unassembled WGS sequence"/>
</dbReference>
<evidence type="ECO:0000313" key="2">
    <source>
        <dbReference type="EMBL" id="SMF50051.1"/>
    </source>
</evidence>